<accession>A0A0U5EUX7</accession>
<proteinExistence type="predicted"/>
<evidence type="ECO:0000313" key="1">
    <source>
        <dbReference type="EMBL" id="CEF40672.1"/>
    </source>
</evidence>
<reference evidence="2" key="1">
    <citation type="submission" date="2014-09" db="EMBL/GenBank/DDBJ databases">
        <authorList>
            <person name="Illeghems K.G."/>
        </authorList>
    </citation>
    <scope>NUCLEOTIDE SEQUENCE [LARGE SCALE GENOMIC DNA]</scope>
    <source>
        <strain evidence="2">108B</strain>
    </source>
</reference>
<sequence>MKAKHVGLDIAKSVFQAHGTDANGKSVFKCKLGRSKVSAFFAKLGPFEVVLEACGSAHYWARVISRVGHDVRLGINDGQQPDPFRSGFRGTMPARAGAAPIPDASCALHRFDR</sequence>
<gene>
    <name evidence="1" type="ORF">ASN_1306</name>
</gene>
<dbReference type="AlphaFoldDB" id="A0A0U5EUX7"/>
<evidence type="ECO:0000313" key="2">
    <source>
        <dbReference type="Proteomes" id="UP000056109"/>
    </source>
</evidence>
<dbReference type="KEGG" id="asz:ASN_1306"/>
<dbReference type="PATRIC" id="fig|446692.3.peg.1312"/>
<dbReference type="Proteomes" id="UP000056109">
    <property type="component" value="Chromosome I"/>
</dbReference>
<protein>
    <submittedName>
        <fullName evidence="1">ISCro5 transposase</fullName>
    </submittedName>
</protein>
<dbReference type="EMBL" id="LN606600">
    <property type="protein sequence ID" value="CEF40672.1"/>
    <property type="molecule type" value="Genomic_DNA"/>
</dbReference>
<keyword evidence="2" id="KW-1185">Reference proteome</keyword>
<organism evidence="1 2">
    <name type="scientific">Acetobacter senegalensis</name>
    <dbReference type="NCBI Taxonomy" id="446692"/>
    <lineage>
        <taxon>Bacteria</taxon>
        <taxon>Pseudomonadati</taxon>
        <taxon>Pseudomonadota</taxon>
        <taxon>Alphaproteobacteria</taxon>
        <taxon>Acetobacterales</taxon>
        <taxon>Acetobacteraceae</taxon>
        <taxon>Acetobacter</taxon>
    </lineage>
</organism>
<name>A0A0U5EUX7_9PROT</name>